<evidence type="ECO:0000256" key="10">
    <source>
        <dbReference type="ARBA" id="ARBA00023284"/>
    </source>
</evidence>
<dbReference type="PANTHER" id="PTHR21622:SF0">
    <property type="entry name" value="COILED-COIL-HELIX-COILED-COIL-HELIX DOMAIN CONTAINING 4"/>
    <property type="match status" value="1"/>
</dbReference>
<dbReference type="Proteomes" id="UP001215280">
    <property type="component" value="Unassembled WGS sequence"/>
</dbReference>
<dbReference type="GO" id="GO:0005758">
    <property type="term" value="C:mitochondrial intermembrane space"/>
    <property type="evidence" value="ECO:0007669"/>
    <property type="project" value="TreeGrafter"/>
</dbReference>
<dbReference type="InterPro" id="IPR010625">
    <property type="entry name" value="CHCH"/>
</dbReference>
<keyword evidence="8" id="KW-0496">Mitochondrion</keyword>
<keyword evidence="6" id="KW-0560">Oxidoreductase</keyword>
<evidence type="ECO:0000256" key="3">
    <source>
        <dbReference type="ARBA" id="ARBA00013714"/>
    </source>
</evidence>
<keyword evidence="9" id="KW-1015">Disulfide bond</keyword>
<feature type="region of interest" description="Disordered" evidence="12">
    <location>
        <begin position="209"/>
        <end position="279"/>
    </location>
</feature>
<evidence type="ECO:0000256" key="9">
    <source>
        <dbReference type="ARBA" id="ARBA00023157"/>
    </source>
</evidence>
<dbReference type="GO" id="GO:0005743">
    <property type="term" value="C:mitochondrial inner membrane"/>
    <property type="evidence" value="ECO:0007669"/>
    <property type="project" value="UniProtKB-SubCell"/>
</dbReference>
<dbReference type="PANTHER" id="PTHR21622">
    <property type="entry name" value="COILED-COIL-HELIX-COILED-COIL-HELIX DOMAIN CONTAINING 4"/>
    <property type="match status" value="1"/>
</dbReference>
<accession>A0AAD7NQG7</accession>
<dbReference type="GO" id="GO:0015035">
    <property type="term" value="F:protein-disulfide reductase activity"/>
    <property type="evidence" value="ECO:0007669"/>
    <property type="project" value="InterPro"/>
</dbReference>
<comment type="caution">
    <text evidence="14">The sequence shown here is derived from an EMBL/GenBank/DDBJ whole genome shotgun (WGS) entry which is preliminary data.</text>
</comment>
<evidence type="ECO:0000256" key="1">
    <source>
        <dbReference type="ARBA" id="ARBA00001973"/>
    </source>
</evidence>
<evidence type="ECO:0000256" key="5">
    <source>
        <dbReference type="ARBA" id="ARBA00022927"/>
    </source>
</evidence>
<evidence type="ECO:0000256" key="6">
    <source>
        <dbReference type="ARBA" id="ARBA00023002"/>
    </source>
</evidence>
<sequence>MLPRLSRARVPLTRCLQTQSVRPPSNTTKYAIAVGTVATIAFFSTQWNPLPTIALDSAHPRSSSSSLDPPRPSPASKSTLGNKKSTEDTTPDDALNLKPGQPEPEPNPVPSDSEPERDAGPAQTDGDVADADASRGDSGGGAFNPETGEINWDCPCLGGMAHGPCGPEFREAFSCFVHSEDEPKGINCVEKFQGMQTCFREHPDVYASEIADDEEAENADREAAKDNEQQRSRTDVAGSESVPGADNEGTSPTHISDSESVSPSAPKPKSSEGVPSSQE</sequence>
<feature type="compositionally biased region" description="Basic and acidic residues" evidence="12">
    <location>
        <begin position="218"/>
        <end position="234"/>
    </location>
</feature>
<feature type="compositionally biased region" description="Low complexity" evidence="12">
    <location>
        <begin position="258"/>
        <end position="272"/>
    </location>
</feature>
<dbReference type="Gene3D" id="1.10.287.2900">
    <property type="match status" value="1"/>
</dbReference>
<evidence type="ECO:0000256" key="4">
    <source>
        <dbReference type="ARBA" id="ARBA00022448"/>
    </source>
</evidence>
<reference evidence="14" key="1">
    <citation type="submission" date="2023-03" db="EMBL/GenBank/DDBJ databases">
        <title>Massive genome expansion in bonnet fungi (Mycena s.s.) driven by repeated elements and novel gene families across ecological guilds.</title>
        <authorList>
            <consortium name="Lawrence Berkeley National Laboratory"/>
            <person name="Harder C.B."/>
            <person name="Miyauchi S."/>
            <person name="Viragh M."/>
            <person name="Kuo A."/>
            <person name="Thoen E."/>
            <person name="Andreopoulos B."/>
            <person name="Lu D."/>
            <person name="Skrede I."/>
            <person name="Drula E."/>
            <person name="Henrissat B."/>
            <person name="Morin E."/>
            <person name="Kohler A."/>
            <person name="Barry K."/>
            <person name="LaButti K."/>
            <person name="Morin E."/>
            <person name="Salamov A."/>
            <person name="Lipzen A."/>
            <person name="Mereny Z."/>
            <person name="Hegedus B."/>
            <person name="Baldrian P."/>
            <person name="Stursova M."/>
            <person name="Weitz H."/>
            <person name="Taylor A."/>
            <person name="Grigoriev I.V."/>
            <person name="Nagy L.G."/>
            <person name="Martin F."/>
            <person name="Kauserud H."/>
        </authorList>
    </citation>
    <scope>NUCLEOTIDE SEQUENCE</scope>
    <source>
        <strain evidence="14">CBHHK188m</strain>
    </source>
</reference>
<keyword evidence="7" id="KW-0811">Translocation</keyword>
<dbReference type="Pfam" id="PF06747">
    <property type="entry name" value="CHCH"/>
    <property type="match status" value="1"/>
</dbReference>
<evidence type="ECO:0000256" key="2">
    <source>
        <dbReference type="ARBA" id="ARBA00004164"/>
    </source>
</evidence>
<evidence type="ECO:0000313" key="15">
    <source>
        <dbReference type="Proteomes" id="UP001215280"/>
    </source>
</evidence>
<keyword evidence="5" id="KW-0653">Protein transport</keyword>
<evidence type="ECO:0000259" key="13">
    <source>
        <dbReference type="Pfam" id="PF06747"/>
    </source>
</evidence>
<organism evidence="14 15">
    <name type="scientific">Mycena maculata</name>
    <dbReference type="NCBI Taxonomy" id="230809"/>
    <lineage>
        <taxon>Eukaryota</taxon>
        <taxon>Fungi</taxon>
        <taxon>Dikarya</taxon>
        <taxon>Basidiomycota</taxon>
        <taxon>Agaricomycotina</taxon>
        <taxon>Agaricomycetes</taxon>
        <taxon>Agaricomycetidae</taxon>
        <taxon>Agaricales</taxon>
        <taxon>Marasmiineae</taxon>
        <taxon>Mycenaceae</taxon>
        <taxon>Mycena</taxon>
    </lineage>
</organism>
<feature type="compositionally biased region" description="Low complexity" evidence="12">
    <location>
        <begin position="57"/>
        <end position="68"/>
    </location>
</feature>
<name>A0AAD7NQG7_9AGAR</name>
<dbReference type="InterPro" id="IPR039289">
    <property type="entry name" value="CHCHD4"/>
</dbReference>
<evidence type="ECO:0000256" key="8">
    <source>
        <dbReference type="ARBA" id="ARBA00023128"/>
    </source>
</evidence>
<evidence type="ECO:0000256" key="7">
    <source>
        <dbReference type="ARBA" id="ARBA00023010"/>
    </source>
</evidence>
<proteinExistence type="predicted"/>
<evidence type="ECO:0000256" key="12">
    <source>
        <dbReference type="SAM" id="MobiDB-lite"/>
    </source>
</evidence>
<dbReference type="AlphaFoldDB" id="A0AAD7NQG7"/>
<dbReference type="PROSITE" id="PS51808">
    <property type="entry name" value="CHCH"/>
    <property type="match status" value="1"/>
</dbReference>
<keyword evidence="4" id="KW-0813">Transport</keyword>
<feature type="domain" description="CHCH" evidence="13">
    <location>
        <begin position="165"/>
        <end position="200"/>
    </location>
</feature>
<comment type="cofactor">
    <cofactor evidence="1">
        <name>Cu(2+)</name>
        <dbReference type="ChEBI" id="CHEBI:29036"/>
    </cofactor>
</comment>
<evidence type="ECO:0000256" key="11">
    <source>
        <dbReference type="ARBA" id="ARBA00033150"/>
    </source>
</evidence>
<gene>
    <name evidence="14" type="ORF">DFH07DRAFT_805883</name>
</gene>
<evidence type="ECO:0000313" key="14">
    <source>
        <dbReference type="EMBL" id="KAJ7770137.1"/>
    </source>
</evidence>
<protein>
    <recommendedName>
        <fullName evidence="3">Mitochondrial intermembrane space import and assembly protein 40</fullName>
    </recommendedName>
    <alternativeName>
        <fullName evidence="11">Mitochondrial import inner membrane translocase TIM40</fullName>
    </alternativeName>
</protein>
<keyword evidence="15" id="KW-1185">Reference proteome</keyword>
<comment type="subcellular location">
    <subcellularLocation>
        <location evidence="2">Mitochondrion inner membrane</location>
        <topology evidence="2">Single-pass type II membrane protein</topology>
        <orientation evidence="2">Intermembrane side</orientation>
    </subcellularLocation>
</comment>
<dbReference type="GO" id="GO:0045041">
    <property type="term" value="P:protein import into mitochondrial intermembrane space"/>
    <property type="evidence" value="ECO:0007669"/>
    <property type="project" value="InterPro"/>
</dbReference>
<feature type="region of interest" description="Disordered" evidence="12">
    <location>
        <begin position="57"/>
        <end position="146"/>
    </location>
</feature>
<keyword evidence="10" id="KW-0676">Redox-active center</keyword>
<dbReference type="EMBL" id="JARJLG010000024">
    <property type="protein sequence ID" value="KAJ7770137.1"/>
    <property type="molecule type" value="Genomic_DNA"/>
</dbReference>